<feature type="compositionally biased region" description="Polar residues" evidence="10">
    <location>
        <begin position="1172"/>
        <end position="1185"/>
    </location>
</feature>
<feature type="compositionally biased region" description="Polar residues" evidence="10">
    <location>
        <begin position="884"/>
        <end position="893"/>
    </location>
</feature>
<reference evidence="12 13" key="1">
    <citation type="submission" date="2019-01" db="EMBL/GenBank/DDBJ databases">
        <title>Genome sequencing of the rare red list fungi Fomitopsis rosea.</title>
        <authorList>
            <person name="Buettner E."/>
            <person name="Kellner H."/>
        </authorList>
    </citation>
    <scope>NUCLEOTIDE SEQUENCE [LARGE SCALE GENOMIC DNA]</scope>
    <source>
        <strain evidence="12 13">DSM 105464</strain>
    </source>
</reference>
<comment type="caution">
    <text evidence="12">The sequence shown here is derived from an EMBL/GenBank/DDBJ whole genome shotgun (WGS) entry which is preliminary data.</text>
</comment>
<feature type="region of interest" description="Disordered" evidence="10">
    <location>
        <begin position="627"/>
        <end position="690"/>
    </location>
</feature>
<keyword evidence="4" id="KW-0862">Zinc</keyword>
<evidence type="ECO:0000256" key="2">
    <source>
        <dbReference type="ARBA" id="ARBA00022723"/>
    </source>
</evidence>
<gene>
    <name evidence="12" type="ORF">EVJ58_g8113</name>
</gene>
<dbReference type="InterPro" id="IPR039515">
    <property type="entry name" value="NOT4_mRING-HC-C4C4"/>
</dbReference>
<protein>
    <recommendedName>
        <fullName evidence="11">RING-type domain-containing protein</fullName>
    </recommendedName>
</protein>
<keyword evidence="7" id="KW-0539">Nucleus</keyword>
<dbReference type="PROSITE" id="PS50089">
    <property type="entry name" value="ZF_RING_2"/>
    <property type="match status" value="1"/>
</dbReference>
<comment type="subcellular location">
    <subcellularLocation>
        <location evidence="1">Nucleus</location>
    </subcellularLocation>
</comment>
<feature type="compositionally biased region" description="Pro residues" evidence="10">
    <location>
        <begin position="461"/>
        <end position="483"/>
    </location>
</feature>
<feature type="compositionally biased region" description="Low complexity" evidence="10">
    <location>
        <begin position="679"/>
        <end position="688"/>
    </location>
</feature>
<sequence>MSARMHPHSPLPAPALHASNPSTQSKSHVLAGVQDAYWSDDEAEDAECPLCLEEMDISDLNFKPCPCGYQICRFCWHHIKENLNRRCPACRREYTDEAVQFKPINKEDHKRLTQQKKQRERERKELDALGRRHLANVRVVQRNVVYVIGMGPRFAKEEVRITLSAHAILAEPRCQLIPTLRSSEYFGQYGKISKIVIVKRTSPGGRAPVVGLYITYHRREDAARAIAAVDGAPSPGGGNEIMRASYGTTKYCMAFLRGVSCTEHGCMNLHEWGDEKDCFTKEDLTTLKHTMKDTENRPRTTIVTRKGDEADGLPRAAAWGKQGTTTTALHNNTNAATTAQASTRQTRRGGTGTRQQRSSAAITSAVETRATGRDRKGATAVKASSQASSSRPATPASTGQPARPVTPSTTKAAKQKEAAPAPPLPPRSPTSSTLESESGSAAQDVPPVESPVQAPSTEVPAAPPGLPAVPPGLTAPPGLPPPSRTASTMSSPLSVTVQPSQSSYQMSTQAQALMEDLRARREMPVPAIMEKSPFPDFDRMLQTLSGDDGGFGGFSFNLDPALAGEGADEALVLPELDVTPNTPFTGTFLDAFPGLRQNAASGPLMGPPGLAHPARPAYEPVTLRQPALDRQPSGGSGYTGSFNPFGSDANDDVPSRRYSPLDEERQVSRFTFARGRQGSTSSSLHASSPLNHADNFAHAPYYNSSELVSPARRGTPPQWLPNRHQAQEFIHGPHSAMNSPLAQQAQQAQAHPQYAPPQQQHPGRFQPFDPGVSEAQLRDFINSSREKSFQFRHGQSDPPYKPMSNQPFNDPAIMSARLASPVISQPAHDNGFTNSSSVESFSSHRFGYGPPPGLSFQDGSLGNVGSAMNHNSYGMPNGSLGSVEVSQASGSAHVSTSPSASVEPSVVPSPALSSSDFPALSATATEPALRREQPSTEPAPEAGADTLDDAARAKAERKAAKKAAATERAAERKRVAAEKAAARAVEKERIAQEKAAERERQATLKAEKDKAAEEKAEKEKAERLGREKAERDKAEKEKAERERAAQERQEKEKAERERLAQAKKAAAAANAKTQGSAQPGRQADDESPGAPAQADQGSDKAAGRKQAPKQPAPIIVPEPEVQVPILSKMPKKHKPNAKPIKIPKDDFNSDPTSALPSSTNSEAPGLPDVRGAQTSSNVSRAQSVDRTPPLQRATVQELLQDLDSEFQHLNIHKHPFFDLSKINPAAKMPLEYGPLVHALSALSVGGGSFANNMPSGAIDNAVSSFQQLLETLTQTISDLLRLLPRKTWDDNSSFDGVLREMLKGDDFLDDGGEDGHGHVREDEVAALTLALERRARWMEVQLSKLEELHRDINTAAVRAVLSFNDNGWDARGRLPKVGNTLLRFDTLGVANERGMLRMMSADELEKKLVVAKEAAAFAEAELRETMQRMQEVKPMRAGTLSGGLRRGMWELCV</sequence>
<dbReference type="GO" id="GO:0005634">
    <property type="term" value="C:nucleus"/>
    <property type="evidence" value="ECO:0007669"/>
    <property type="project" value="UniProtKB-SubCell"/>
</dbReference>
<feature type="compositionally biased region" description="Low complexity" evidence="10">
    <location>
        <begin position="740"/>
        <end position="762"/>
    </location>
</feature>
<dbReference type="GO" id="GO:0004842">
    <property type="term" value="F:ubiquitin-protein transferase activity"/>
    <property type="evidence" value="ECO:0007669"/>
    <property type="project" value="InterPro"/>
</dbReference>
<feature type="region of interest" description="Disordered" evidence="10">
    <location>
        <begin position="878"/>
        <end position="1187"/>
    </location>
</feature>
<feature type="compositionally biased region" description="Low complexity" evidence="10">
    <location>
        <begin position="894"/>
        <end position="915"/>
    </location>
</feature>
<feature type="domain" description="RING-type" evidence="11">
    <location>
        <begin position="48"/>
        <end position="91"/>
    </location>
</feature>
<keyword evidence="5" id="KW-0694">RNA-binding</keyword>
<evidence type="ECO:0000256" key="7">
    <source>
        <dbReference type="ARBA" id="ARBA00023242"/>
    </source>
</evidence>
<dbReference type="Pfam" id="PF14570">
    <property type="entry name" value="zf-RING_4"/>
    <property type="match status" value="1"/>
</dbReference>
<organism evidence="12 13">
    <name type="scientific">Rhodofomes roseus</name>
    <dbReference type="NCBI Taxonomy" id="34475"/>
    <lineage>
        <taxon>Eukaryota</taxon>
        <taxon>Fungi</taxon>
        <taxon>Dikarya</taxon>
        <taxon>Basidiomycota</taxon>
        <taxon>Agaricomycotina</taxon>
        <taxon>Agaricomycetes</taxon>
        <taxon>Polyporales</taxon>
        <taxon>Rhodofomes</taxon>
    </lineage>
</organism>
<feature type="compositionally biased region" description="Basic and acidic residues" evidence="10">
    <location>
        <begin position="653"/>
        <end position="667"/>
    </location>
</feature>
<evidence type="ECO:0000313" key="13">
    <source>
        <dbReference type="Proteomes" id="UP000298390"/>
    </source>
</evidence>
<dbReference type="Proteomes" id="UP000298390">
    <property type="component" value="Unassembled WGS sequence"/>
</dbReference>
<dbReference type="PANTHER" id="PTHR12603:SF0">
    <property type="entry name" value="CCR4-NOT TRANSCRIPTION COMPLEX SUBUNIT 4"/>
    <property type="match status" value="1"/>
</dbReference>
<dbReference type="SMART" id="SM00361">
    <property type="entry name" value="RRM_1"/>
    <property type="match status" value="1"/>
</dbReference>
<evidence type="ECO:0000256" key="9">
    <source>
        <dbReference type="SAM" id="Coils"/>
    </source>
</evidence>
<proteinExistence type="predicted"/>
<feature type="compositionally biased region" description="Low complexity" evidence="10">
    <location>
        <begin position="1062"/>
        <end position="1072"/>
    </location>
</feature>
<evidence type="ECO:0000256" key="10">
    <source>
        <dbReference type="SAM" id="MobiDB-lite"/>
    </source>
</evidence>
<evidence type="ECO:0000256" key="4">
    <source>
        <dbReference type="ARBA" id="ARBA00022833"/>
    </source>
</evidence>
<feature type="compositionally biased region" description="Polar residues" evidence="10">
    <location>
        <begin position="1149"/>
        <end position="1162"/>
    </location>
</feature>
<dbReference type="InterPro" id="IPR001841">
    <property type="entry name" value="Znf_RING"/>
</dbReference>
<evidence type="ECO:0000313" key="12">
    <source>
        <dbReference type="EMBL" id="TFY55654.1"/>
    </source>
</evidence>
<accession>A0A4Y9XZI1</accession>
<dbReference type="GO" id="GO:0003723">
    <property type="term" value="F:RNA binding"/>
    <property type="evidence" value="ECO:0007669"/>
    <property type="project" value="UniProtKB-KW"/>
</dbReference>
<dbReference type="InterPro" id="IPR012677">
    <property type="entry name" value="Nucleotide-bd_a/b_plait_sf"/>
</dbReference>
<dbReference type="PANTHER" id="PTHR12603">
    <property type="entry name" value="CCR4-NOT TRANSCRIPTION COMPLEX RELATED"/>
    <property type="match status" value="1"/>
</dbReference>
<name>A0A4Y9XZI1_9APHY</name>
<dbReference type="GO" id="GO:0030014">
    <property type="term" value="C:CCR4-NOT complex"/>
    <property type="evidence" value="ECO:0007669"/>
    <property type="project" value="InterPro"/>
</dbReference>
<dbReference type="GO" id="GO:0008270">
    <property type="term" value="F:zinc ion binding"/>
    <property type="evidence" value="ECO:0007669"/>
    <property type="project" value="UniProtKB-KW"/>
</dbReference>
<feature type="region of interest" description="Disordered" evidence="10">
    <location>
        <begin position="1"/>
        <end position="26"/>
    </location>
</feature>
<dbReference type="Gene3D" id="3.30.70.330">
    <property type="match status" value="1"/>
</dbReference>
<keyword evidence="2" id="KW-0479">Metal-binding</keyword>
<evidence type="ECO:0000259" key="11">
    <source>
        <dbReference type="PROSITE" id="PS50089"/>
    </source>
</evidence>
<keyword evidence="3 8" id="KW-0863">Zinc-finger</keyword>
<dbReference type="InterPro" id="IPR013083">
    <property type="entry name" value="Znf_RING/FYVE/PHD"/>
</dbReference>
<evidence type="ECO:0000256" key="3">
    <source>
        <dbReference type="ARBA" id="ARBA00022771"/>
    </source>
</evidence>
<feature type="compositionally biased region" description="Low complexity" evidence="10">
    <location>
        <begin position="324"/>
        <end position="344"/>
    </location>
</feature>
<feature type="region of interest" description="Disordered" evidence="10">
    <location>
        <begin position="324"/>
        <end position="503"/>
    </location>
</feature>
<feature type="compositionally biased region" description="Low complexity" evidence="10">
    <location>
        <begin position="378"/>
        <end position="398"/>
    </location>
</feature>
<dbReference type="CDD" id="cd16618">
    <property type="entry name" value="mRING-HC-C4C4_CNOT4"/>
    <property type="match status" value="1"/>
</dbReference>
<feature type="compositionally biased region" description="Polar residues" evidence="10">
    <location>
        <begin position="484"/>
        <end position="503"/>
    </location>
</feature>
<feature type="compositionally biased region" description="Low complexity" evidence="10">
    <location>
        <begin position="429"/>
        <end position="442"/>
    </location>
</feature>
<feature type="coiled-coil region" evidence="9">
    <location>
        <begin position="1401"/>
        <end position="1428"/>
    </location>
</feature>
<feature type="region of interest" description="Disordered" evidence="10">
    <location>
        <begin position="734"/>
        <end position="771"/>
    </location>
</feature>
<dbReference type="SUPFAM" id="SSF57850">
    <property type="entry name" value="RING/U-box"/>
    <property type="match status" value="1"/>
</dbReference>
<dbReference type="InterPro" id="IPR003954">
    <property type="entry name" value="RRM_euk-type"/>
</dbReference>
<dbReference type="GO" id="GO:0016567">
    <property type="term" value="P:protein ubiquitination"/>
    <property type="evidence" value="ECO:0007669"/>
    <property type="project" value="TreeGrafter"/>
</dbReference>
<feature type="compositionally biased region" description="Basic and acidic residues" evidence="10">
    <location>
        <begin position="949"/>
        <end position="1060"/>
    </location>
</feature>
<dbReference type="InterPro" id="IPR039780">
    <property type="entry name" value="Mot2"/>
</dbReference>
<dbReference type="Gene3D" id="3.30.40.10">
    <property type="entry name" value="Zinc/RING finger domain, C3HC4 (zinc finger)"/>
    <property type="match status" value="1"/>
</dbReference>
<dbReference type="EMBL" id="SEKV01000572">
    <property type="protein sequence ID" value="TFY55654.1"/>
    <property type="molecule type" value="Genomic_DNA"/>
</dbReference>
<evidence type="ECO:0000256" key="8">
    <source>
        <dbReference type="PROSITE-ProRule" id="PRU00175"/>
    </source>
</evidence>
<dbReference type="FunFam" id="3.30.40.10:FF:000006">
    <property type="entry name" value="CCR4-NOT transcription complex subunit 4"/>
    <property type="match status" value="1"/>
</dbReference>
<evidence type="ECO:0000256" key="5">
    <source>
        <dbReference type="ARBA" id="ARBA00022884"/>
    </source>
</evidence>
<evidence type="ECO:0000256" key="6">
    <source>
        <dbReference type="ARBA" id="ARBA00023054"/>
    </source>
</evidence>
<evidence type="ECO:0000256" key="1">
    <source>
        <dbReference type="ARBA" id="ARBA00004123"/>
    </source>
</evidence>
<dbReference type="STRING" id="34475.A0A4Y9XZI1"/>
<keyword evidence="6 9" id="KW-0175">Coiled coil</keyword>